<dbReference type="SUPFAM" id="SSF53335">
    <property type="entry name" value="S-adenosyl-L-methionine-dependent methyltransferases"/>
    <property type="match status" value="1"/>
</dbReference>
<evidence type="ECO:0000259" key="15">
    <source>
        <dbReference type="Pfam" id="PF16213"/>
    </source>
</evidence>
<evidence type="ECO:0000259" key="12">
    <source>
        <dbReference type="Pfam" id="PF01728"/>
    </source>
</evidence>
<protein>
    <recommendedName>
        <fullName evidence="9">Putative tRNA (cytidine(32)/guanosine(34)-2'-O)-methyltransferase</fullName>
        <ecNumber evidence="9">2.1.1.205</ecNumber>
    </recommendedName>
    <alternativeName>
        <fullName evidence="9">2'-O-ribose RNA methyltransferase TRM7 homolog</fullName>
    </alternativeName>
</protein>
<dbReference type="SUPFAM" id="SSF48371">
    <property type="entry name" value="ARM repeat"/>
    <property type="match status" value="1"/>
</dbReference>
<dbReference type="PANTHER" id="PTHR10920">
    <property type="entry name" value="RIBOSOMAL RNA METHYLTRANSFERASE"/>
    <property type="match status" value="1"/>
</dbReference>
<keyword evidence="10" id="KW-0175">Coiled coil</keyword>
<dbReference type="GO" id="GO:0005794">
    <property type="term" value="C:Golgi apparatus"/>
    <property type="evidence" value="ECO:0007669"/>
    <property type="project" value="UniProtKB-ARBA"/>
</dbReference>
<evidence type="ECO:0000259" key="13">
    <source>
        <dbReference type="Pfam" id="PF12783"/>
    </source>
</evidence>
<feature type="compositionally biased region" description="Polar residues" evidence="11">
    <location>
        <begin position="778"/>
        <end position="793"/>
    </location>
</feature>
<dbReference type="EC" id="2.1.1.205" evidence="9"/>
<dbReference type="GO" id="GO:0002128">
    <property type="term" value="P:tRNA nucleoside ribose methylation"/>
    <property type="evidence" value="ECO:0007669"/>
    <property type="project" value="UniProtKB-UniRule"/>
</dbReference>
<feature type="region of interest" description="Disordered" evidence="11">
    <location>
        <begin position="778"/>
        <end position="797"/>
    </location>
</feature>
<evidence type="ECO:0000256" key="7">
    <source>
        <dbReference type="ARBA" id="ARBA00022927"/>
    </source>
</evidence>
<dbReference type="Pfam" id="PF16206">
    <property type="entry name" value="Mon2_C"/>
    <property type="match status" value="1"/>
</dbReference>
<dbReference type="InterPro" id="IPR029063">
    <property type="entry name" value="SAM-dependent_MTases_sf"/>
</dbReference>
<comment type="caution">
    <text evidence="16">The sequence shown here is derived from an EMBL/GenBank/DDBJ whole genome shotgun (WGS) entry which is preliminary data.</text>
</comment>
<dbReference type="Pfam" id="PF01728">
    <property type="entry name" value="FtsJ"/>
    <property type="match status" value="1"/>
</dbReference>
<feature type="coiled-coil region" evidence="10">
    <location>
        <begin position="7"/>
        <end position="38"/>
    </location>
</feature>
<feature type="domain" description="Ribosomal RNA methyltransferase FtsJ" evidence="12">
    <location>
        <begin position="1769"/>
        <end position="2005"/>
    </location>
</feature>
<dbReference type="PANTHER" id="PTHR10920:SF12">
    <property type="entry name" value="TRNA (CYTIDINE(32)_GUANOSINE(34)-2'-O)-METHYLTRANSFERASE-RELATED"/>
    <property type="match status" value="1"/>
</dbReference>
<dbReference type="InterPro" id="IPR016024">
    <property type="entry name" value="ARM-type_fold"/>
</dbReference>
<keyword evidence="6 9" id="KW-0819">tRNA processing</keyword>
<dbReference type="GO" id="GO:0002181">
    <property type="term" value="P:cytoplasmic translation"/>
    <property type="evidence" value="ECO:0007669"/>
    <property type="project" value="UniProtKB-UniRule"/>
</dbReference>
<evidence type="ECO:0000256" key="10">
    <source>
        <dbReference type="SAM" id="Coils"/>
    </source>
</evidence>
<dbReference type="GO" id="GO:0106340">
    <property type="term" value="F:tRNA (guanosine(34)-2'-O)-methyltransferase activity"/>
    <property type="evidence" value="ECO:0007669"/>
    <property type="project" value="UniProtKB-ARBA"/>
</dbReference>
<feature type="domain" description="Mon2/Sec7/BIG1-like HUS" evidence="13">
    <location>
        <begin position="200"/>
        <end position="353"/>
    </location>
</feature>
<dbReference type="InterPro" id="IPR050082">
    <property type="entry name" value="RNA_methyltr_RlmE"/>
</dbReference>
<feature type="binding site" evidence="9">
    <location>
        <position position="1885"/>
    </location>
    <ligand>
        <name>S-adenosyl-L-methionine</name>
        <dbReference type="ChEBI" id="CHEBI:59789"/>
    </ligand>
</feature>
<dbReference type="InterPro" id="IPR032691">
    <property type="entry name" value="Mon2/Sec7/BIG1-like_HUS"/>
</dbReference>
<feature type="domain" description="Mon2/Sec7/BIG1-like dimerisation and cyclophilin-binding" evidence="15">
    <location>
        <begin position="4"/>
        <end position="175"/>
    </location>
</feature>
<dbReference type="Gene3D" id="3.40.50.150">
    <property type="entry name" value="Vaccinia Virus protein VP39"/>
    <property type="match status" value="1"/>
</dbReference>
<evidence type="ECO:0000256" key="9">
    <source>
        <dbReference type="HAMAP-Rule" id="MF_03162"/>
    </source>
</evidence>
<keyword evidence="4 9" id="KW-0808">Transferase</keyword>
<evidence type="ECO:0000256" key="1">
    <source>
        <dbReference type="ARBA" id="ARBA00022448"/>
    </source>
</evidence>
<evidence type="ECO:0000256" key="2">
    <source>
        <dbReference type="ARBA" id="ARBA00022490"/>
    </source>
</evidence>
<keyword evidence="3 9" id="KW-0489">Methyltransferase</keyword>
<keyword evidence="17" id="KW-1185">Reference proteome</keyword>
<dbReference type="InterPro" id="IPR032817">
    <property type="entry name" value="Mon2_C"/>
</dbReference>
<reference evidence="16" key="1">
    <citation type="journal article" date="2021" name="Nat. Commun.">
        <title>Genetic determinants of endophytism in the Arabidopsis root mycobiome.</title>
        <authorList>
            <person name="Mesny F."/>
            <person name="Miyauchi S."/>
            <person name="Thiergart T."/>
            <person name="Pickel B."/>
            <person name="Atanasova L."/>
            <person name="Karlsson M."/>
            <person name="Huettel B."/>
            <person name="Barry K.W."/>
            <person name="Haridas S."/>
            <person name="Chen C."/>
            <person name="Bauer D."/>
            <person name="Andreopoulos W."/>
            <person name="Pangilinan J."/>
            <person name="LaButti K."/>
            <person name="Riley R."/>
            <person name="Lipzen A."/>
            <person name="Clum A."/>
            <person name="Drula E."/>
            <person name="Henrissat B."/>
            <person name="Kohler A."/>
            <person name="Grigoriev I.V."/>
            <person name="Martin F.M."/>
            <person name="Hacquard S."/>
        </authorList>
    </citation>
    <scope>NUCLEOTIDE SEQUENCE</scope>
    <source>
        <strain evidence="16">MPI-CAGE-AT-0021</strain>
    </source>
</reference>
<keyword evidence="5 9" id="KW-0949">S-adenosyl-L-methionine</keyword>
<feature type="binding site" evidence="9">
    <location>
        <position position="1803"/>
    </location>
    <ligand>
        <name>S-adenosyl-L-methionine</name>
        <dbReference type="ChEBI" id="CHEBI:59789"/>
    </ligand>
</feature>
<feature type="region of interest" description="Disordered" evidence="11">
    <location>
        <begin position="474"/>
        <end position="511"/>
    </location>
</feature>
<evidence type="ECO:0000259" key="14">
    <source>
        <dbReference type="Pfam" id="PF16206"/>
    </source>
</evidence>
<evidence type="ECO:0000256" key="3">
    <source>
        <dbReference type="ARBA" id="ARBA00022603"/>
    </source>
</evidence>
<comment type="function">
    <text evidence="9">Methylates the 2'-O-ribose of nucleotides at positions 32 and 34 of the tRNA anticodon loop of substrate tRNAs.</text>
</comment>
<feature type="binding site" evidence="9">
    <location>
        <position position="1922"/>
    </location>
    <ligand>
        <name>S-adenosyl-L-methionine</name>
        <dbReference type="ChEBI" id="CHEBI:59789"/>
    </ligand>
</feature>
<feature type="compositionally biased region" description="Polar residues" evidence="11">
    <location>
        <begin position="486"/>
        <end position="500"/>
    </location>
</feature>
<dbReference type="HAMAP" id="MF_01547">
    <property type="entry name" value="RNA_methyltr_E"/>
    <property type="match status" value="1"/>
</dbReference>
<organism evidence="16 17">
    <name type="scientific">Dactylonectria estremocensis</name>
    <dbReference type="NCBI Taxonomy" id="1079267"/>
    <lineage>
        <taxon>Eukaryota</taxon>
        <taxon>Fungi</taxon>
        <taxon>Dikarya</taxon>
        <taxon>Ascomycota</taxon>
        <taxon>Pezizomycotina</taxon>
        <taxon>Sordariomycetes</taxon>
        <taxon>Hypocreomycetidae</taxon>
        <taxon>Hypocreales</taxon>
        <taxon>Nectriaceae</taxon>
        <taxon>Dactylonectria</taxon>
    </lineage>
</organism>
<dbReference type="Proteomes" id="UP000717696">
    <property type="component" value="Unassembled WGS sequence"/>
</dbReference>
<dbReference type="InterPro" id="IPR032629">
    <property type="entry name" value="DCB_dom"/>
</dbReference>
<gene>
    <name evidence="16" type="ORF">B0J13DRAFT_438253</name>
</gene>
<accession>A0A9P9J9U1</accession>
<evidence type="ECO:0000256" key="5">
    <source>
        <dbReference type="ARBA" id="ARBA00022691"/>
    </source>
</evidence>
<dbReference type="GO" id="GO:0015031">
    <property type="term" value="P:protein transport"/>
    <property type="evidence" value="ECO:0007669"/>
    <property type="project" value="UniProtKB-KW"/>
</dbReference>
<dbReference type="InterPro" id="IPR028590">
    <property type="entry name" value="RNA_methyltr_E_TRM7"/>
</dbReference>
<proteinExistence type="inferred from homology"/>
<comment type="similarity">
    <text evidence="9">Belongs to the class I-like SAM-binding methyltransferase superfamily. RNA methyltransferase RlmE family. TRM7 subfamily.</text>
</comment>
<comment type="catalytic activity">
    <reaction evidence="8 9">
        <text>cytidine(32)/guanosine(34) in tRNA + 2 S-adenosyl-L-methionine = 2'-O-methylcytidine(32)/2'-O-methylguanosine(34) in tRNA + 2 S-adenosyl-L-homocysteine + 2 H(+)</text>
        <dbReference type="Rhea" id="RHEA:42396"/>
        <dbReference type="Rhea" id="RHEA-COMP:10246"/>
        <dbReference type="Rhea" id="RHEA-COMP:10247"/>
        <dbReference type="ChEBI" id="CHEBI:15378"/>
        <dbReference type="ChEBI" id="CHEBI:57856"/>
        <dbReference type="ChEBI" id="CHEBI:59789"/>
        <dbReference type="ChEBI" id="CHEBI:74269"/>
        <dbReference type="ChEBI" id="CHEBI:74445"/>
        <dbReference type="ChEBI" id="CHEBI:74495"/>
        <dbReference type="ChEBI" id="CHEBI:82748"/>
        <dbReference type="EC" id="2.1.1.205"/>
    </reaction>
</comment>
<evidence type="ECO:0000256" key="8">
    <source>
        <dbReference type="ARBA" id="ARBA00048902"/>
    </source>
</evidence>
<feature type="binding site" evidence="9">
    <location>
        <position position="1801"/>
    </location>
    <ligand>
        <name>S-adenosyl-L-methionine</name>
        <dbReference type="ChEBI" id="CHEBI:59789"/>
    </ligand>
</feature>
<dbReference type="EMBL" id="JAGMUU010000005">
    <property type="protein sequence ID" value="KAH7151795.1"/>
    <property type="molecule type" value="Genomic_DNA"/>
</dbReference>
<dbReference type="HAMAP" id="MF_03162">
    <property type="entry name" value="RNA_methyltr_E_TRM7"/>
    <property type="match status" value="1"/>
</dbReference>
<dbReference type="Pfam" id="PF16213">
    <property type="entry name" value="DCB"/>
    <property type="match status" value="1"/>
</dbReference>
<name>A0A9P9J9U1_9HYPO</name>
<comment type="subcellular location">
    <subcellularLocation>
        <location evidence="9">Cytoplasm</location>
    </subcellularLocation>
</comment>
<feature type="binding site" evidence="9">
    <location>
        <position position="1869"/>
    </location>
    <ligand>
        <name>S-adenosyl-L-methionine</name>
        <dbReference type="ChEBI" id="CHEBI:59789"/>
    </ligand>
</feature>
<evidence type="ECO:0000256" key="11">
    <source>
        <dbReference type="SAM" id="MobiDB-lite"/>
    </source>
</evidence>
<sequence>MTTQLLATELANLIQESKRKHNDLRQAAEKSLEELKNLRNPSEQTAPEELSQKVNFVNPFIIACGTKNAKFTAIAIVCLQRLIVARALPRSKLDQVLEALMQAASAGLDVQLKILQALPSLLQNYASDLQGNLLVTALNICFTLQSSKNAIVSHTSAATLQQLVVSVFDKVVAEDKNLGDAPVKGEPSTSDGKAETRTAALDAYRIFNDLCLMTENQRPEFLRFTGLQQTFGLELIESVITNHASVFTNHPEQAQILRVRVMPLITSALKGRPNFATTVRLVRILYTMLRRHIGILPSECGESLAILTQILDQDDSVWKRALCMEVFRGVFAEHALLRRIFSIYDAKDGERDVLKPLIATFVRLSTEKPAVIGLGHQSTMPTVDVESSSNMASDQAILEAGVTGIIGGSAETSSTGISTQWSSVRVPCIDQLDKTEAPPIPESYIYSLVLSCISSVSDGLAKFILPLTVPGEARGRRKTSKETGRESPTPSQRDLDNQASRGKAERSASFKRNPVPLNPLALVEHPLFLEIKTCAAIVDECWPAILATCSTFLYAALDSEYYHGLVRAFQRFAHVAGLLHLSTPRDAFLTTLGKAAVPPNAITACLNLGQARPQTPSTPTETSNSLFSNTRGLLSVDSLTPTTPTSDKQRQGSFDGAAATLNTRNLLCLRALLNLGIALGPTLDQAWSIILETLQQADFVLFVTGKTPGRTPSLNRGADQGGENDATTLMANFGSEVRAVETAAHRLIESTVDFPNDSFMQVVTAICNLLQPLSEQTDTADQSQSVNNQQLQAPATKAGRRLSAVSNPGSTQEDQFALAKLGELATINIERLLEYSPAESGWSVLIEELIRTLAASATNSSVRIRAAEILVRLTLEAATVTATLPDEARGDIQLRLFEALKSSLTPLLKGDREVSVSTQATDIDIHKIILEGLKSIIEGCGESLVSGWDIAFEIIGSIFITKKFDPADRRGSLANPILLDTRSTRIIRASFNSLQLICSDFLGSLPNSCFLILVDTLYKFSSQDDDLNIALTTVTFFWVVSDFLSAKNESLDITAEMMQGTDVSDLAKLAAEQSSKGSDAALWMLLLLRLTTVTTDDRLELRNSAIQTLLRIFDAYGDRLSPEAWSICIKSVIFKLLSSIEEEIRAAESDEVDEGDRTEWTETAVVVLNGISSLLANYLDILTVHTSFDHLWRELLEHFTTLLDFKILDVNTATFKALAHILSQTTDDGNPHFNKTTIDIAWDLWSREVPVCKTPKGKTIDNQNSLIAYVSALTEIYRLIYEDLTVERVRAMLKLLRETLEEASISGYVLDVEYVTPLQAHIVEAIQMIRTDISGVPSAMITHVAELVMLAFNQADTSAPGPKRTYIALSKASMKTMEKLLLSNFSDQDIYQSGAFSEAINALCKPIVLKYRFSTITKSTQPWRLATSSVLVILESTLPQMATLDIPRNMMQTIWSTVVAVADGILGADCSRATSETNLEEDENFDITSFHKLRELIIPSLGAEVVSEKTRKAYGESLFRTSIIHAPSPTEEAIINGTHDSGFSALYSARPGRTVSIPPTKRSRMSYVACQELFSLVASIDEPTIVIQPPTPKSPNAKRQFTEAPISLHTRIASTTAPFLILRCALTLQAYIADQPLRGKMPQPLSQRKELLWVLRKLVDLKSESDAIPELSGVESENRKHLLRLYPLVVRALGVVGDEKVLGLLRDALELCRVTHPTMIFNPTLNSVASLKNFLPHGNLDPSTQTRTMGKSSKDKRDAYYRLAKEQGWRARSAFKLLQLDEEFDLFANVTRVVDLCAAPGSWSQVLSRVLIKGEKFGRTAWQDKEARFRQQMLGILPEDEQLAQKEKAIDQQQEGRKPRDDVKIVSIDLQPISPLAGITTLRADITHPATVPLLLSALDPDFDPSAAGTQASHPVDLVLSDGAPDVTGLHDLDIYVQSQLLFAALNLALCVLKPGGKFVAKIFRGKNVDVLYAQLKIFFEKVIVAKPRSSRASSVEAFIVCINFQPPAGFRASLEEPLGVGGRLEQMLQEREAQKTDTEKEDTAGVSEKGVVEMEVYDDTLEDKERNTRWIAPFIACGDLSAFDSDASYQLPEDYVSLDPVQPPIAPPYKRAIEMRAALSGSQR</sequence>
<evidence type="ECO:0000313" key="16">
    <source>
        <dbReference type="EMBL" id="KAH7151795.1"/>
    </source>
</evidence>
<dbReference type="InterPro" id="IPR015507">
    <property type="entry name" value="rRNA-MeTfrase_E"/>
</dbReference>
<evidence type="ECO:0000256" key="6">
    <source>
        <dbReference type="ARBA" id="ARBA00022694"/>
    </source>
</evidence>
<feature type="active site" description="Proton acceptor" evidence="9">
    <location>
        <position position="1962"/>
    </location>
</feature>
<feature type="domain" description="Mon2 C-terminal" evidence="14">
    <location>
        <begin position="1000"/>
        <end position="1226"/>
    </location>
</feature>
<evidence type="ECO:0000313" key="17">
    <source>
        <dbReference type="Proteomes" id="UP000717696"/>
    </source>
</evidence>
<dbReference type="Pfam" id="PF12783">
    <property type="entry name" value="Sec7-like_HUS"/>
    <property type="match status" value="1"/>
</dbReference>
<keyword evidence="7" id="KW-0653">Protein transport</keyword>
<dbReference type="OrthoDB" id="294853at2759"/>
<evidence type="ECO:0000256" key="4">
    <source>
        <dbReference type="ARBA" id="ARBA00022679"/>
    </source>
</evidence>
<keyword evidence="2 9" id="KW-0963">Cytoplasm</keyword>
<dbReference type="InterPro" id="IPR002877">
    <property type="entry name" value="RNA_MeTrfase_FtsJ_dom"/>
</dbReference>
<keyword evidence="1" id="KW-0813">Transport</keyword>